<keyword evidence="7" id="KW-0762">Sugar transport</keyword>
<dbReference type="AlphaFoldDB" id="A0A5C5TTL2"/>
<feature type="transmembrane region" description="Helical" evidence="9">
    <location>
        <begin position="247"/>
        <end position="266"/>
    </location>
</feature>
<keyword evidence="8 9" id="KW-0472">Membrane</keyword>
<sequence length="277" mass="30356">MQVQADAAGRDSPQAPGQLWRELAASFRNPEFWLLSSWLDILVRSRRSYLGPLWLLAPTATYVFGVGAFFAGMHGTSMQQFAAHVGLGVIVFRTLMNALVTSSGVFTSSQSFIMDGHTRLTDYVLQSIARTAFDLLVSLPIIAAALVMHGGVDVGGLLLAVPTLVLIYLNVFWIGVAFALVGARFPDLGQVLVNVSTFLFLLTPIIWYASSVPPGSIRARLMVLNPLFHFVELFRAPILEGAVPMQSLWVVLAMTVAGLSLATLLYRRYARFVPLWI</sequence>
<evidence type="ECO:0000256" key="8">
    <source>
        <dbReference type="ARBA" id="ARBA00023136"/>
    </source>
</evidence>
<feature type="transmembrane region" description="Helical" evidence="9">
    <location>
        <begin position="127"/>
        <end position="148"/>
    </location>
</feature>
<feature type="transmembrane region" description="Helical" evidence="9">
    <location>
        <begin position="191"/>
        <end position="210"/>
    </location>
</feature>
<evidence type="ECO:0000313" key="11">
    <source>
        <dbReference type="EMBL" id="TWT16929.1"/>
    </source>
</evidence>
<dbReference type="OrthoDB" id="9796017at2"/>
<dbReference type="Proteomes" id="UP000315949">
    <property type="component" value="Unassembled WGS sequence"/>
</dbReference>
<evidence type="ECO:0000256" key="7">
    <source>
        <dbReference type="ARBA" id="ARBA00023047"/>
    </source>
</evidence>
<evidence type="ECO:0000256" key="2">
    <source>
        <dbReference type="ARBA" id="ARBA00007783"/>
    </source>
</evidence>
<feature type="transmembrane region" description="Helical" evidence="9">
    <location>
        <begin position="81"/>
        <end position="106"/>
    </location>
</feature>
<organism evidence="11 12">
    <name type="scientific">Luteimonas wenzhouensis</name>
    <dbReference type="NCBI Taxonomy" id="2599615"/>
    <lineage>
        <taxon>Bacteria</taxon>
        <taxon>Pseudomonadati</taxon>
        <taxon>Pseudomonadota</taxon>
        <taxon>Gammaproteobacteria</taxon>
        <taxon>Lysobacterales</taxon>
        <taxon>Lysobacteraceae</taxon>
        <taxon>Luteimonas</taxon>
    </lineage>
</organism>
<proteinExistence type="inferred from homology"/>
<name>A0A5C5TTL2_9GAMM</name>
<feature type="transmembrane region" description="Helical" evidence="9">
    <location>
        <begin position="154"/>
        <end position="179"/>
    </location>
</feature>
<reference evidence="11 12" key="1">
    <citation type="submission" date="2019-07" db="EMBL/GenBank/DDBJ databases">
        <title>Luteimonas sp. YD-1 nov., isolated from acidic soil.</title>
        <authorList>
            <person name="Zhou J."/>
        </authorList>
    </citation>
    <scope>NUCLEOTIDE SEQUENCE [LARGE SCALE GENOMIC DNA]</scope>
    <source>
        <strain evidence="11 12">YD-1</strain>
    </source>
</reference>
<evidence type="ECO:0000256" key="3">
    <source>
        <dbReference type="ARBA" id="ARBA00022448"/>
    </source>
</evidence>
<dbReference type="PANTHER" id="PTHR30413:SF10">
    <property type="entry name" value="CAPSULE POLYSACCHARIDE EXPORT INNER-MEMBRANE PROTEIN CTRC"/>
    <property type="match status" value="1"/>
</dbReference>
<dbReference type="RefSeq" id="WP_146313672.1">
    <property type="nucleotide sequence ID" value="NZ_VOHE01000012.1"/>
</dbReference>
<comment type="similarity">
    <text evidence="2">Belongs to the ABC-2 integral membrane protein family.</text>
</comment>
<dbReference type="GO" id="GO:0015920">
    <property type="term" value="P:lipopolysaccharide transport"/>
    <property type="evidence" value="ECO:0007669"/>
    <property type="project" value="TreeGrafter"/>
</dbReference>
<comment type="caution">
    <text evidence="11">The sequence shown here is derived from an EMBL/GenBank/DDBJ whole genome shotgun (WGS) entry which is preliminary data.</text>
</comment>
<keyword evidence="7" id="KW-0625">Polysaccharide transport</keyword>
<evidence type="ECO:0000256" key="5">
    <source>
        <dbReference type="ARBA" id="ARBA00022692"/>
    </source>
</evidence>
<keyword evidence="5 9" id="KW-0812">Transmembrane</keyword>
<feature type="domain" description="ABC-2 type transporter transmembrane" evidence="10">
    <location>
        <begin position="37"/>
        <end position="237"/>
    </location>
</feature>
<dbReference type="Pfam" id="PF01061">
    <property type="entry name" value="ABC2_membrane"/>
    <property type="match status" value="1"/>
</dbReference>
<evidence type="ECO:0000259" key="10">
    <source>
        <dbReference type="Pfam" id="PF01061"/>
    </source>
</evidence>
<dbReference type="PANTHER" id="PTHR30413">
    <property type="entry name" value="INNER MEMBRANE TRANSPORT PERMEASE"/>
    <property type="match status" value="1"/>
</dbReference>
<keyword evidence="4" id="KW-1003">Cell membrane</keyword>
<dbReference type="GO" id="GO:0140359">
    <property type="term" value="F:ABC-type transporter activity"/>
    <property type="evidence" value="ECO:0007669"/>
    <property type="project" value="InterPro"/>
</dbReference>
<accession>A0A5C5TTL2</accession>
<gene>
    <name evidence="11" type="ORF">FQY79_14870</name>
</gene>
<evidence type="ECO:0000313" key="12">
    <source>
        <dbReference type="Proteomes" id="UP000315949"/>
    </source>
</evidence>
<evidence type="ECO:0000256" key="6">
    <source>
        <dbReference type="ARBA" id="ARBA00022989"/>
    </source>
</evidence>
<evidence type="ECO:0000256" key="4">
    <source>
        <dbReference type="ARBA" id="ARBA00022475"/>
    </source>
</evidence>
<evidence type="ECO:0000256" key="9">
    <source>
        <dbReference type="SAM" id="Phobius"/>
    </source>
</evidence>
<keyword evidence="12" id="KW-1185">Reference proteome</keyword>
<protein>
    <recommendedName>
        <fullName evidence="10">ABC-2 type transporter transmembrane domain-containing protein</fullName>
    </recommendedName>
</protein>
<dbReference type="InterPro" id="IPR013525">
    <property type="entry name" value="ABC2_TM"/>
</dbReference>
<evidence type="ECO:0000256" key="1">
    <source>
        <dbReference type="ARBA" id="ARBA00004651"/>
    </source>
</evidence>
<comment type="subcellular location">
    <subcellularLocation>
        <location evidence="1">Cell membrane</location>
        <topology evidence="1">Multi-pass membrane protein</topology>
    </subcellularLocation>
</comment>
<dbReference type="EMBL" id="VOHE01000012">
    <property type="protein sequence ID" value="TWT16929.1"/>
    <property type="molecule type" value="Genomic_DNA"/>
</dbReference>
<feature type="transmembrane region" description="Helical" evidence="9">
    <location>
        <begin position="53"/>
        <end position="75"/>
    </location>
</feature>
<dbReference type="GO" id="GO:0005886">
    <property type="term" value="C:plasma membrane"/>
    <property type="evidence" value="ECO:0007669"/>
    <property type="project" value="UniProtKB-SubCell"/>
</dbReference>
<keyword evidence="3" id="KW-0813">Transport</keyword>
<keyword evidence="6 9" id="KW-1133">Transmembrane helix</keyword>
<dbReference type="GO" id="GO:0015774">
    <property type="term" value="P:polysaccharide transport"/>
    <property type="evidence" value="ECO:0007669"/>
    <property type="project" value="UniProtKB-KW"/>
</dbReference>